<reference evidence="1" key="1">
    <citation type="journal article" date="2023" name="Front. Mar. Sci.">
        <title>A new Merluccius polli reference genome to investigate the effects of global change in West African waters.</title>
        <authorList>
            <person name="Mateo J.L."/>
            <person name="Blanco-Fernandez C."/>
            <person name="Garcia-Vazquez E."/>
            <person name="Machado-Schiaffino G."/>
        </authorList>
    </citation>
    <scope>NUCLEOTIDE SEQUENCE</scope>
    <source>
        <strain evidence="1">C29</strain>
        <tissue evidence="1">Fin</tissue>
    </source>
</reference>
<accession>A0AA47NDF1</accession>
<evidence type="ECO:0000313" key="1">
    <source>
        <dbReference type="EMBL" id="KAK0156161.1"/>
    </source>
</evidence>
<keyword evidence="2" id="KW-1185">Reference proteome</keyword>
<organism evidence="1 2">
    <name type="scientific">Merluccius polli</name>
    <name type="common">Benguela hake</name>
    <name type="synonym">Merluccius cadenati</name>
    <dbReference type="NCBI Taxonomy" id="89951"/>
    <lineage>
        <taxon>Eukaryota</taxon>
        <taxon>Metazoa</taxon>
        <taxon>Chordata</taxon>
        <taxon>Craniata</taxon>
        <taxon>Vertebrata</taxon>
        <taxon>Euteleostomi</taxon>
        <taxon>Actinopterygii</taxon>
        <taxon>Neopterygii</taxon>
        <taxon>Teleostei</taxon>
        <taxon>Neoteleostei</taxon>
        <taxon>Acanthomorphata</taxon>
        <taxon>Zeiogadaria</taxon>
        <taxon>Gadariae</taxon>
        <taxon>Gadiformes</taxon>
        <taxon>Gadoidei</taxon>
        <taxon>Merlucciidae</taxon>
        <taxon>Merluccius</taxon>
    </lineage>
</organism>
<comment type="caution">
    <text evidence="1">The sequence shown here is derived from an EMBL/GenBank/DDBJ whole genome shotgun (WGS) entry which is preliminary data.</text>
</comment>
<dbReference type="AlphaFoldDB" id="A0AA47NDF1"/>
<evidence type="ECO:0000313" key="2">
    <source>
        <dbReference type="Proteomes" id="UP001174136"/>
    </source>
</evidence>
<gene>
    <name evidence="1" type="ORF">N1851_000559</name>
</gene>
<protein>
    <submittedName>
        <fullName evidence="1">Uncharacterized protein</fullName>
    </submittedName>
</protein>
<proteinExistence type="predicted"/>
<name>A0AA47NDF1_MERPO</name>
<dbReference type="EMBL" id="JAOPHQ010000026">
    <property type="protein sequence ID" value="KAK0156161.1"/>
    <property type="molecule type" value="Genomic_DNA"/>
</dbReference>
<dbReference type="Proteomes" id="UP001174136">
    <property type="component" value="Unassembled WGS sequence"/>
</dbReference>
<sequence>MAYINRQGSDSCLLSLRAPYVPGVLNLGADLLSRGNPCFNDWLVEIFQLLCSLPWPLPLHRDLLTQAHGEIFHPHPDHMALWA</sequence>